<dbReference type="EMBL" id="GL380092">
    <property type="protein sequence ID" value="EGT46151.1"/>
    <property type="molecule type" value="Genomic_DNA"/>
</dbReference>
<sequence>MKLFFLLLLALLTAPVHGESRHKRQASPGVPPKSLLQATMNHFSAAIATRNKSLLLKVFNWPNPNEARINAAFEQFSGTSYVVKSASYMGTKRIEGFVQATITTARGTNVTTKRVVMRHAPESPTNWKIFSVSGFDVGK</sequence>
<protein>
    <submittedName>
        <fullName evidence="2">Uncharacterized protein</fullName>
    </submittedName>
</protein>
<reference evidence="3" key="1">
    <citation type="submission" date="2011-07" db="EMBL/GenBank/DDBJ databases">
        <authorList>
            <consortium name="Caenorhabditis brenneri Sequencing and Analysis Consortium"/>
            <person name="Wilson R.K."/>
        </authorList>
    </citation>
    <scope>NUCLEOTIDE SEQUENCE [LARGE SCALE GENOMIC DNA]</scope>
    <source>
        <strain evidence="3">PB2801</strain>
    </source>
</reference>
<name>G0P611_CAEBE</name>
<keyword evidence="3" id="KW-1185">Reference proteome</keyword>
<evidence type="ECO:0000313" key="2">
    <source>
        <dbReference type="EMBL" id="EGT46151.1"/>
    </source>
</evidence>
<accession>G0P611</accession>
<dbReference type="AlphaFoldDB" id="G0P611"/>
<dbReference type="InParanoid" id="G0P611"/>
<keyword evidence="1" id="KW-0732">Signal</keyword>
<gene>
    <name evidence="2" type="ORF">CAEBREN_22834</name>
</gene>
<feature type="signal peptide" evidence="1">
    <location>
        <begin position="1"/>
        <end position="18"/>
    </location>
</feature>
<proteinExistence type="predicted"/>
<dbReference type="Proteomes" id="UP000008068">
    <property type="component" value="Unassembled WGS sequence"/>
</dbReference>
<evidence type="ECO:0000313" key="3">
    <source>
        <dbReference type="Proteomes" id="UP000008068"/>
    </source>
</evidence>
<dbReference type="HOGENOM" id="CLU_1846894_0_0_1"/>
<feature type="chain" id="PRO_5003406938" evidence="1">
    <location>
        <begin position="19"/>
        <end position="139"/>
    </location>
</feature>
<organism evidence="3">
    <name type="scientific">Caenorhabditis brenneri</name>
    <name type="common">Nematode worm</name>
    <dbReference type="NCBI Taxonomy" id="135651"/>
    <lineage>
        <taxon>Eukaryota</taxon>
        <taxon>Metazoa</taxon>
        <taxon>Ecdysozoa</taxon>
        <taxon>Nematoda</taxon>
        <taxon>Chromadorea</taxon>
        <taxon>Rhabditida</taxon>
        <taxon>Rhabditina</taxon>
        <taxon>Rhabditomorpha</taxon>
        <taxon>Rhabditoidea</taxon>
        <taxon>Rhabditidae</taxon>
        <taxon>Peloderinae</taxon>
        <taxon>Caenorhabditis</taxon>
    </lineage>
</organism>
<evidence type="ECO:0000256" key="1">
    <source>
        <dbReference type="SAM" id="SignalP"/>
    </source>
</evidence>